<feature type="transmembrane region" description="Helical" evidence="1">
    <location>
        <begin position="47"/>
        <end position="70"/>
    </location>
</feature>
<comment type="caution">
    <text evidence="2">The sequence shown here is derived from an EMBL/GenBank/DDBJ whole genome shotgun (WGS) entry which is preliminary data.</text>
</comment>
<evidence type="ECO:0000256" key="1">
    <source>
        <dbReference type="SAM" id="Phobius"/>
    </source>
</evidence>
<dbReference type="EMBL" id="AFXZ01000009">
    <property type="protein sequence ID" value="EGV44395.1"/>
    <property type="molecule type" value="Genomic_DNA"/>
</dbReference>
<keyword evidence="1" id="KW-0812">Transmembrane</keyword>
<keyword evidence="1" id="KW-1133">Transmembrane helix</keyword>
<reference evidence="2 3" key="1">
    <citation type="journal article" date="2008" name="Int. J. Syst. Evol. Microbiol.">
        <title>Bizionia argentinensis sp. nov., isolated from surface marine water in Antarctica.</title>
        <authorList>
            <person name="Bercovich A."/>
            <person name="Vazquez S.C."/>
            <person name="Yankilevich P."/>
            <person name="Coria S.H."/>
            <person name="Foti M."/>
            <person name="Hernandez E."/>
            <person name="Vidal A."/>
            <person name="Ruberto L."/>
            <person name="Melo C."/>
            <person name="Marenssi S."/>
            <person name="Criscuolo M."/>
            <person name="Memoli M."/>
            <person name="Arguelles M."/>
            <person name="Mac Cormack W.P."/>
        </authorList>
    </citation>
    <scope>NUCLEOTIDE SEQUENCE [LARGE SCALE GENOMIC DNA]</scope>
    <source>
        <strain evidence="2 3">JUB59</strain>
    </source>
</reference>
<feature type="transmembrane region" description="Helical" evidence="1">
    <location>
        <begin position="76"/>
        <end position="97"/>
    </location>
</feature>
<keyword evidence="1" id="KW-0472">Membrane</keyword>
<organism evidence="2 3">
    <name type="scientific">Bizionia argentinensis JUB59</name>
    <dbReference type="NCBI Taxonomy" id="1046627"/>
    <lineage>
        <taxon>Bacteria</taxon>
        <taxon>Pseudomonadati</taxon>
        <taxon>Bacteroidota</taxon>
        <taxon>Flavobacteriia</taxon>
        <taxon>Flavobacteriales</taxon>
        <taxon>Flavobacteriaceae</taxon>
        <taxon>Bizionia</taxon>
    </lineage>
</organism>
<dbReference type="Proteomes" id="UP000003730">
    <property type="component" value="Unassembled WGS sequence"/>
</dbReference>
<proteinExistence type="predicted"/>
<dbReference type="AlphaFoldDB" id="G2EB35"/>
<sequence length="116" mass="12570">MNIFESLNNTSGKMGDAGEIYVKKSTEYVKLKVFQQITISVSMVAKALLIGGLFAIGLLFAALAAALAIGEWLGNQALGYLVVAGVFLILTLIIYLARSVIDNMIIKRFSSKFFDS</sequence>
<name>G2EB35_9FLAO</name>
<evidence type="ECO:0000313" key="3">
    <source>
        <dbReference type="Proteomes" id="UP000003730"/>
    </source>
</evidence>
<evidence type="ECO:0008006" key="4">
    <source>
        <dbReference type="Google" id="ProtNLM"/>
    </source>
</evidence>
<dbReference type="eggNOG" id="ENOG5032YZ6">
    <property type="taxonomic scope" value="Bacteria"/>
</dbReference>
<dbReference type="STRING" id="1046627.BZARG_718"/>
<accession>G2EB35</accession>
<dbReference type="OrthoDB" id="1202744at2"/>
<dbReference type="RefSeq" id="WP_008635593.1">
    <property type="nucleotide sequence ID" value="NZ_AFXZ01000009.1"/>
</dbReference>
<gene>
    <name evidence="2" type="ORF">BZARG_718</name>
</gene>
<keyword evidence="3" id="KW-1185">Reference proteome</keyword>
<protein>
    <recommendedName>
        <fullName evidence="4">Phage holin family protein</fullName>
    </recommendedName>
</protein>
<evidence type="ECO:0000313" key="2">
    <source>
        <dbReference type="EMBL" id="EGV44395.1"/>
    </source>
</evidence>